<gene>
    <name evidence="2" type="ORF">THTE_0297</name>
</gene>
<dbReference type="EMBL" id="CP018477">
    <property type="protein sequence ID" value="ASV72899.1"/>
    <property type="molecule type" value="Genomic_DNA"/>
</dbReference>
<dbReference type="KEGG" id="ttf:THTE_0297"/>
<feature type="region of interest" description="Disordered" evidence="1">
    <location>
        <begin position="42"/>
        <end position="68"/>
    </location>
</feature>
<sequence>MDDQTLNDGPDKQVPPWGRRGTLVVPGELGWIIQNWDANLTSRSLRKGGPDKRVLPRNRSQMHACRAR</sequence>
<evidence type="ECO:0000313" key="3">
    <source>
        <dbReference type="Proteomes" id="UP000215086"/>
    </source>
</evidence>
<accession>A0A286RAB8</accession>
<evidence type="ECO:0000256" key="1">
    <source>
        <dbReference type="SAM" id="MobiDB-lite"/>
    </source>
</evidence>
<organism evidence="2 3">
    <name type="scientific">Thermogutta terrifontis</name>
    <dbReference type="NCBI Taxonomy" id="1331910"/>
    <lineage>
        <taxon>Bacteria</taxon>
        <taxon>Pseudomonadati</taxon>
        <taxon>Planctomycetota</taxon>
        <taxon>Planctomycetia</taxon>
        <taxon>Pirellulales</taxon>
        <taxon>Thermoguttaceae</taxon>
        <taxon>Thermogutta</taxon>
    </lineage>
</organism>
<dbReference type="AlphaFoldDB" id="A0A286RAB8"/>
<evidence type="ECO:0000313" key="2">
    <source>
        <dbReference type="EMBL" id="ASV72899.1"/>
    </source>
</evidence>
<dbReference type="Proteomes" id="UP000215086">
    <property type="component" value="Chromosome"/>
</dbReference>
<keyword evidence="3" id="KW-1185">Reference proteome</keyword>
<feature type="region of interest" description="Disordered" evidence="1">
    <location>
        <begin position="1"/>
        <end position="20"/>
    </location>
</feature>
<protein>
    <submittedName>
        <fullName evidence="2">Uncharacterized protein</fullName>
    </submittedName>
</protein>
<proteinExistence type="predicted"/>
<name>A0A286RAB8_9BACT</name>
<reference evidence="2 3" key="1">
    <citation type="journal article" name="Front. Microbiol.">
        <title>Sugar Metabolism of the First Thermophilic Planctomycete Thermogutta terrifontis: Comparative Genomic and Transcriptomic Approaches.</title>
        <authorList>
            <person name="Elcheninov A.G."/>
            <person name="Menzel P."/>
            <person name="Gudbergsdottir S.R."/>
            <person name="Slesarev A.I."/>
            <person name="Kadnikov V.V."/>
            <person name="Krogh A."/>
            <person name="Bonch-Osmolovskaya E.A."/>
            <person name="Peng X."/>
            <person name="Kublanov I.V."/>
        </authorList>
    </citation>
    <scope>NUCLEOTIDE SEQUENCE [LARGE SCALE GENOMIC DNA]</scope>
    <source>
        <strain evidence="2 3">R1</strain>
    </source>
</reference>